<dbReference type="OrthoDB" id="194358at2759"/>
<dbReference type="Proteomes" id="UP000720189">
    <property type="component" value="Unassembled WGS sequence"/>
</dbReference>
<evidence type="ECO:0000313" key="4">
    <source>
        <dbReference type="Proteomes" id="UP000720189"/>
    </source>
</evidence>
<dbReference type="PANTHER" id="PTHR46082:SF11">
    <property type="entry name" value="AAA+ ATPASE DOMAIN-CONTAINING PROTEIN-RELATED"/>
    <property type="match status" value="1"/>
</dbReference>
<dbReference type="AlphaFoldDB" id="A0A9P9HCX8"/>
<dbReference type="PANTHER" id="PTHR46082">
    <property type="entry name" value="ATP/GTP-BINDING PROTEIN-RELATED"/>
    <property type="match status" value="1"/>
</dbReference>
<dbReference type="InterPro" id="IPR053137">
    <property type="entry name" value="NLR-like"/>
</dbReference>
<dbReference type="GeneID" id="70225374"/>
<feature type="domain" description="Nucleoside phosphorylase" evidence="2">
    <location>
        <begin position="367"/>
        <end position="443"/>
    </location>
</feature>
<comment type="caution">
    <text evidence="3">The sequence shown here is derived from an EMBL/GenBank/DDBJ whole genome shotgun (WGS) entry which is preliminary data.</text>
</comment>
<gene>
    <name evidence="3" type="ORF">BKA55DRAFT_592615</name>
</gene>
<keyword evidence="1" id="KW-0472">Membrane</keyword>
<sequence length="681" mass="75502">MAYCMLGIFNINMPLLYGEGKRAFFRLQEEIIRTSNDHTIFCWEWTDDVPNDWASLLAPWPTVYEGSGEFEQLNSDEISVFSMTNAGLSIRLPVITAFGASHTTVSSWFVMLQAAPASTILQHPEAACLSVMGRRAGDLLYVTRFSYPSRPMTISRTCVESFKTESLLVMNRLAPGRGSRKMKSSSGDTDDNTVTFIPIFCSPHLQGRWDFHDLYGSDITPRSLLGTITLTTDADNIGVAAVLMAKAGRYPDPNSYILLGVEKTDYSCYSTAKLVEARQDNLAWNPDGLEKTMTQWRKRVVAGSSIFSGAYYNNILGMTMVLRRSTDVIRSTRNCYFLCFYEGDVAHDTEYVAAQAFLDEEHPVPNFISRNDPNEYTLGRMGHHNVVIAVLSQGYGTSSAASVATHMVFSFLNVRVGLLVGIAGGAPSIQDDIRLGDVVVSTPGNGHNGVLPYDMGVAFQGQEFEIRRVLNAPPFQLLTATNGLRAQHEIQGHRLQQSISEILDRSPKLRTKFGRPDPDSDRLYLPHVVHPSGQHSHCTESCGNDPSTPVLRPERTDAEDDIVIHYGLIASGNTLCRDTNLRDKFAKKGNKDWQGYAAMTAAAYAKDLLKHVAPSHIATKRKMRACGTKWLTGHYLSLLMETVFVFMLFLLVETILSKIGLKREATGVNQYIESTIALDGN</sequence>
<name>A0A9P9HCX8_FUSRE</name>
<accession>A0A9P9HCX8</accession>
<dbReference type="GO" id="GO:0009116">
    <property type="term" value="P:nucleoside metabolic process"/>
    <property type="evidence" value="ECO:0007669"/>
    <property type="project" value="InterPro"/>
</dbReference>
<dbReference type="InterPro" id="IPR000845">
    <property type="entry name" value="Nucleoside_phosphorylase_d"/>
</dbReference>
<organism evidence="3 4">
    <name type="scientific">Fusarium redolens</name>
    <dbReference type="NCBI Taxonomy" id="48865"/>
    <lineage>
        <taxon>Eukaryota</taxon>
        <taxon>Fungi</taxon>
        <taxon>Dikarya</taxon>
        <taxon>Ascomycota</taxon>
        <taxon>Pezizomycotina</taxon>
        <taxon>Sordariomycetes</taxon>
        <taxon>Hypocreomycetidae</taxon>
        <taxon>Hypocreales</taxon>
        <taxon>Nectriaceae</taxon>
        <taxon>Fusarium</taxon>
        <taxon>Fusarium redolens species complex</taxon>
    </lineage>
</organism>
<dbReference type="RefSeq" id="XP_046050812.1">
    <property type="nucleotide sequence ID" value="XM_046195420.1"/>
</dbReference>
<keyword evidence="1" id="KW-1133">Transmembrane helix</keyword>
<proteinExistence type="predicted"/>
<evidence type="ECO:0000259" key="2">
    <source>
        <dbReference type="Pfam" id="PF01048"/>
    </source>
</evidence>
<dbReference type="Gene3D" id="3.40.50.1580">
    <property type="entry name" value="Nucleoside phosphorylase domain"/>
    <property type="match status" value="1"/>
</dbReference>
<reference evidence="3" key="1">
    <citation type="journal article" date="2021" name="Nat. Commun.">
        <title>Genetic determinants of endophytism in the Arabidopsis root mycobiome.</title>
        <authorList>
            <person name="Mesny F."/>
            <person name="Miyauchi S."/>
            <person name="Thiergart T."/>
            <person name="Pickel B."/>
            <person name="Atanasova L."/>
            <person name="Karlsson M."/>
            <person name="Huettel B."/>
            <person name="Barry K.W."/>
            <person name="Haridas S."/>
            <person name="Chen C."/>
            <person name="Bauer D."/>
            <person name="Andreopoulos W."/>
            <person name="Pangilinan J."/>
            <person name="LaButti K."/>
            <person name="Riley R."/>
            <person name="Lipzen A."/>
            <person name="Clum A."/>
            <person name="Drula E."/>
            <person name="Henrissat B."/>
            <person name="Kohler A."/>
            <person name="Grigoriev I.V."/>
            <person name="Martin F.M."/>
            <person name="Hacquard S."/>
        </authorList>
    </citation>
    <scope>NUCLEOTIDE SEQUENCE</scope>
    <source>
        <strain evidence="3">MPI-CAGE-AT-0023</strain>
    </source>
</reference>
<dbReference type="SUPFAM" id="SSF53167">
    <property type="entry name" value="Purine and uridine phosphorylases"/>
    <property type="match status" value="1"/>
</dbReference>
<dbReference type="Pfam" id="PF01048">
    <property type="entry name" value="PNP_UDP_1"/>
    <property type="match status" value="1"/>
</dbReference>
<protein>
    <recommendedName>
        <fullName evidence="2">Nucleoside phosphorylase domain-containing protein</fullName>
    </recommendedName>
</protein>
<feature type="transmembrane region" description="Helical" evidence="1">
    <location>
        <begin position="630"/>
        <end position="652"/>
    </location>
</feature>
<evidence type="ECO:0000256" key="1">
    <source>
        <dbReference type="SAM" id="Phobius"/>
    </source>
</evidence>
<dbReference type="GO" id="GO:0003824">
    <property type="term" value="F:catalytic activity"/>
    <property type="evidence" value="ECO:0007669"/>
    <property type="project" value="InterPro"/>
</dbReference>
<evidence type="ECO:0000313" key="3">
    <source>
        <dbReference type="EMBL" id="KAH7255243.1"/>
    </source>
</evidence>
<keyword evidence="4" id="KW-1185">Reference proteome</keyword>
<dbReference type="InterPro" id="IPR035994">
    <property type="entry name" value="Nucleoside_phosphorylase_sf"/>
</dbReference>
<dbReference type="EMBL" id="JAGMUX010000006">
    <property type="protein sequence ID" value="KAH7255243.1"/>
    <property type="molecule type" value="Genomic_DNA"/>
</dbReference>
<keyword evidence="1" id="KW-0812">Transmembrane</keyword>